<evidence type="ECO:0000256" key="1">
    <source>
        <dbReference type="SAM" id="SignalP"/>
    </source>
</evidence>
<sequence length="208" mass="23965" precursor="true">MALDPRYKPILIAILAALGGCFASGPAPGESVSTSVSVPSAQLEQRAIEQIQRFGTTSFRNAGMPASEWRDSTQQLVVELLERLPRRDLASPLPQQPSETRQELNRAVWRIVKRWKRQRRHQSLFVEEAYQQSAHDNRRRNRWTLKDLEQLPDTLLTERQTSILRRLSEGESPQQIATALNLDPPQVSREKYLAIHKLRRAWLRSQQV</sequence>
<name>A0A517MNF9_9BACT</name>
<dbReference type="InterPro" id="IPR036388">
    <property type="entry name" value="WH-like_DNA-bd_sf"/>
</dbReference>
<dbReference type="InterPro" id="IPR016032">
    <property type="entry name" value="Sig_transdc_resp-reg_C-effctor"/>
</dbReference>
<dbReference type="AlphaFoldDB" id="A0A517MNF9"/>
<dbReference type="KEGG" id="rml:FF011L_51250"/>
<organism evidence="2 3">
    <name type="scientific">Roseimaritima multifibrata</name>
    <dbReference type="NCBI Taxonomy" id="1930274"/>
    <lineage>
        <taxon>Bacteria</taxon>
        <taxon>Pseudomonadati</taxon>
        <taxon>Planctomycetota</taxon>
        <taxon>Planctomycetia</taxon>
        <taxon>Pirellulales</taxon>
        <taxon>Pirellulaceae</taxon>
        <taxon>Roseimaritima</taxon>
    </lineage>
</organism>
<protein>
    <submittedName>
        <fullName evidence="2">Uncharacterized protein</fullName>
    </submittedName>
</protein>
<feature type="signal peptide" evidence="1">
    <location>
        <begin position="1"/>
        <end position="23"/>
    </location>
</feature>
<dbReference type="EMBL" id="CP036262">
    <property type="protein sequence ID" value="QDS96317.1"/>
    <property type="molecule type" value="Genomic_DNA"/>
</dbReference>
<keyword evidence="1" id="KW-0732">Signal</keyword>
<dbReference type="GO" id="GO:0003677">
    <property type="term" value="F:DNA binding"/>
    <property type="evidence" value="ECO:0007669"/>
    <property type="project" value="InterPro"/>
</dbReference>
<proteinExistence type="predicted"/>
<gene>
    <name evidence="2" type="ORF">FF011L_51250</name>
</gene>
<evidence type="ECO:0000313" key="3">
    <source>
        <dbReference type="Proteomes" id="UP000320672"/>
    </source>
</evidence>
<evidence type="ECO:0000313" key="2">
    <source>
        <dbReference type="EMBL" id="QDS96317.1"/>
    </source>
</evidence>
<accession>A0A517MNF9</accession>
<dbReference type="SUPFAM" id="SSF46894">
    <property type="entry name" value="C-terminal effector domain of the bipartite response regulators"/>
    <property type="match status" value="1"/>
</dbReference>
<dbReference type="RefSeq" id="WP_145354482.1">
    <property type="nucleotide sequence ID" value="NZ_CP036262.1"/>
</dbReference>
<dbReference type="Proteomes" id="UP000320672">
    <property type="component" value="Chromosome"/>
</dbReference>
<dbReference type="GO" id="GO:0006355">
    <property type="term" value="P:regulation of DNA-templated transcription"/>
    <property type="evidence" value="ECO:0007669"/>
    <property type="project" value="InterPro"/>
</dbReference>
<dbReference type="OrthoDB" id="260773at2"/>
<reference evidence="2 3" key="1">
    <citation type="submission" date="2019-02" db="EMBL/GenBank/DDBJ databases">
        <title>Deep-cultivation of Planctomycetes and their phenomic and genomic characterization uncovers novel biology.</title>
        <authorList>
            <person name="Wiegand S."/>
            <person name="Jogler M."/>
            <person name="Boedeker C."/>
            <person name="Pinto D."/>
            <person name="Vollmers J."/>
            <person name="Rivas-Marin E."/>
            <person name="Kohn T."/>
            <person name="Peeters S.H."/>
            <person name="Heuer A."/>
            <person name="Rast P."/>
            <person name="Oberbeckmann S."/>
            <person name="Bunk B."/>
            <person name="Jeske O."/>
            <person name="Meyerdierks A."/>
            <person name="Storesund J.E."/>
            <person name="Kallscheuer N."/>
            <person name="Luecker S."/>
            <person name="Lage O.M."/>
            <person name="Pohl T."/>
            <person name="Merkel B.J."/>
            <person name="Hornburger P."/>
            <person name="Mueller R.-W."/>
            <person name="Bruemmer F."/>
            <person name="Labrenz M."/>
            <person name="Spormann A.M."/>
            <person name="Op den Camp H."/>
            <person name="Overmann J."/>
            <person name="Amann R."/>
            <person name="Jetten M.S.M."/>
            <person name="Mascher T."/>
            <person name="Medema M.H."/>
            <person name="Devos D.P."/>
            <person name="Kaster A.-K."/>
            <person name="Ovreas L."/>
            <person name="Rohde M."/>
            <person name="Galperin M.Y."/>
            <person name="Jogler C."/>
        </authorList>
    </citation>
    <scope>NUCLEOTIDE SEQUENCE [LARGE SCALE GENOMIC DNA]</scope>
    <source>
        <strain evidence="2 3">FF011L</strain>
    </source>
</reference>
<dbReference type="PROSITE" id="PS51257">
    <property type="entry name" value="PROKAR_LIPOPROTEIN"/>
    <property type="match status" value="1"/>
</dbReference>
<feature type="chain" id="PRO_5021911683" evidence="1">
    <location>
        <begin position="24"/>
        <end position="208"/>
    </location>
</feature>
<dbReference type="Gene3D" id="1.10.10.10">
    <property type="entry name" value="Winged helix-like DNA-binding domain superfamily/Winged helix DNA-binding domain"/>
    <property type="match status" value="1"/>
</dbReference>
<keyword evidence="3" id="KW-1185">Reference proteome</keyword>